<dbReference type="AlphaFoldDB" id="A0A9W8IAB6"/>
<dbReference type="InterPro" id="IPR023168">
    <property type="entry name" value="GatB_Yqey_C_2"/>
</dbReference>
<dbReference type="Gene3D" id="1.10.1510.10">
    <property type="entry name" value="Uncharacterised protein YqeY/AIM41 PF09424, N-terminal domain"/>
    <property type="match status" value="1"/>
</dbReference>
<gene>
    <name evidence="1" type="primary">AIM41</name>
    <name evidence="2" type="ORF">IWW36_004129</name>
</gene>
<keyword evidence="1" id="KW-0496">Mitochondrion</keyword>
<organism evidence="2 3">
    <name type="scientific">Coemansia brasiliensis</name>
    <dbReference type="NCBI Taxonomy" id="2650707"/>
    <lineage>
        <taxon>Eukaryota</taxon>
        <taxon>Fungi</taxon>
        <taxon>Fungi incertae sedis</taxon>
        <taxon>Zoopagomycota</taxon>
        <taxon>Kickxellomycotina</taxon>
        <taxon>Kickxellomycetes</taxon>
        <taxon>Kickxellales</taxon>
        <taxon>Kickxellaceae</taxon>
        <taxon>Coemansia</taxon>
    </lineage>
</organism>
<accession>A0A9W8IAB6</accession>
<dbReference type="EMBL" id="JANBUW010000430">
    <property type="protein sequence ID" value="KAJ2846898.1"/>
    <property type="molecule type" value="Genomic_DNA"/>
</dbReference>
<evidence type="ECO:0000313" key="2">
    <source>
        <dbReference type="EMBL" id="KAJ2846898.1"/>
    </source>
</evidence>
<reference evidence="2" key="1">
    <citation type="submission" date="2022-07" db="EMBL/GenBank/DDBJ databases">
        <title>Phylogenomic reconstructions and comparative analyses of Kickxellomycotina fungi.</title>
        <authorList>
            <person name="Reynolds N.K."/>
            <person name="Stajich J.E."/>
            <person name="Barry K."/>
            <person name="Grigoriev I.V."/>
            <person name="Crous P."/>
            <person name="Smith M.E."/>
        </authorList>
    </citation>
    <scope>NUCLEOTIDE SEQUENCE</scope>
    <source>
        <strain evidence="2">NRRL 1566</strain>
    </source>
</reference>
<dbReference type="Proteomes" id="UP001139887">
    <property type="component" value="Unassembled WGS sequence"/>
</dbReference>
<name>A0A9W8IAB6_9FUNG</name>
<comment type="caution">
    <text evidence="2">The sequence shown here is derived from an EMBL/GenBank/DDBJ whole genome shotgun (WGS) entry which is preliminary data.</text>
</comment>
<evidence type="ECO:0000313" key="3">
    <source>
        <dbReference type="Proteomes" id="UP001139887"/>
    </source>
</evidence>
<dbReference type="SUPFAM" id="SSF89095">
    <property type="entry name" value="GatB/YqeY motif"/>
    <property type="match status" value="1"/>
</dbReference>
<comment type="subcellular location">
    <subcellularLocation>
        <location evidence="1">Mitochondrion</location>
    </subcellularLocation>
</comment>
<sequence length="159" mass="17248">MSSGTPTIVTRLKADLKAAMKEKDKVRLPVIKGILSDIMYAEKSPASSSSFSTYSDADVATVIQRVIRRRHESIASFVDGGRPELAEAEKIKIKVLEQYLPKQLTTEQIEARARDIIQKLNVSGAKAIGPVMRDIGISPAEASKARVAEVVKKLLTGSA</sequence>
<keyword evidence="3" id="KW-1185">Reference proteome</keyword>
<dbReference type="InterPro" id="IPR003789">
    <property type="entry name" value="Asn/Gln_tRNA_amidoTrase-B-like"/>
</dbReference>
<dbReference type="PANTHER" id="PTHR28055">
    <property type="entry name" value="ALTERED INHERITANCE OF MITOCHONDRIA PROTEIN 41, MITOCHONDRIAL"/>
    <property type="match status" value="1"/>
</dbReference>
<comment type="similarity">
    <text evidence="1">Belongs to the AIM41 family.</text>
</comment>
<evidence type="ECO:0000256" key="1">
    <source>
        <dbReference type="RuleBase" id="RU365099"/>
    </source>
</evidence>
<proteinExistence type="inferred from homology"/>
<dbReference type="GO" id="GO:0005739">
    <property type="term" value="C:mitochondrion"/>
    <property type="evidence" value="ECO:0007669"/>
    <property type="project" value="UniProtKB-SubCell"/>
</dbReference>
<dbReference type="InterPro" id="IPR019004">
    <property type="entry name" value="YqeY/Aim41"/>
</dbReference>
<protein>
    <recommendedName>
        <fullName evidence="1">Altered inheritance of mitochondria protein 41</fullName>
    </recommendedName>
</protein>
<dbReference type="Gene3D" id="1.10.10.410">
    <property type="match status" value="1"/>
</dbReference>
<dbReference type="InterPro" id="IPR042184">
    <property type="entry name" value="YqeY/Aim41_N"/>
</dbReference>
<dbReference type="PANTHER" id="PTHR28055:SF1">
    <property type="entry name" value="ALTERED INHERITANCE OF MITOCHONDRIA PROTEIN 41, MITOCHONDRIAL"/>
    <property type="match status" value="1"/>
</dbReference>
<dbReference type="Pfam" id="PF09424">
    <property type="entry name" value="YqeY"/>
    <property type="match status" value="1"/>
</dbReference>
<dbReference type="GO" id="GO:0016884">
    <property type="term" value="F:carbon-nitrogen ligase activity, with glutamine as amido-N-donor"/>
    <property type="evidence" value="ECO:0007669"/>
    <property type="project" value="UniProtKB-UniRule"/>
</dbReference>
<dbReference type="OrthoDB" id="538640at2759"/>